<comment type="subcellular location">
    <subcellularLocation>
        <location evidence="1">Nucleus</location>
    </subcellularLocation>
</comment>
<evidence type="ECO:0000313" key="6">
    <source>
        <dbReference type="Proteomes" id="UP000009170"/>
    </source>
</evidence>
<dbReference type="GO" id="GO:0003723">
    <property type="term" value="F:RNA binding"/>
    <property type="evidence" value="ECO:0007669"/>
    <property type="project" value="TreeGrafter"/>
</dbReference>
<accession>A0A1Y5I644</accession>
<evidence type="ECO:0000313" key="4">
    <source>
        <dbReference type="EMBL" id="CAL55657.1"/>
    </source>
</evidence>
<dbReference type="EMBL" id="KZ155831">
    <property type="protein sequence ID" value="OUS43553.1"/>
    <property type="molecule type" value="Genomic_DNA"/>
</dbReference>
<evidence type="ECO:0000256" key="3">
    <source>
        <dbReference type="ARBA" id="ARBA00022694"/>
    </source>
</evidence>
<dbReference type="STRING" id="70448.Q00ZA2"/>
<evidence type="ECO:0000256" key="2">
    <source>
        <dbReference type="ARBA" id="ARBA00007331"/>
    </source>
</evidence>
<dbReference type="KEGG" id="ota:OT_ostta11g00530"/>
<dbReference type="GO" id="GO:0005655">
    <property type="term" value="C:nucleolar ribonuclease P complex"/>
    <property type="evidence" value="ECO:0007669"/>
    <property type="project" value="TreeGrafter"/>
</dbReference>
<gene>
    <name evidence="5" type="ORF">BE221DRAFT_80110</name>
    <name evidence="4" type="ORF">OT_ostta11g00530</name>
</gene>
<keyword evidence="3" id="KW-0819">tRNA processing</keyword>
<dbReference type="PANTHER" id="PTHR13031:SF0">
    <property type="entry name" value="RIBONUCLEASE P PROTEIN SUBUNIT P30"/>
    <property type="match status" value="1"/>
</dbReference>
<comment type="similarity">
    <text evidence="2">Belongs to the eukaryotic/archaeal RNase P protein component 3 family.</text>
</comment>
<protein>
    <submittedName>
        <fullName evidence="4">RNase P subunit p30</fullName>
    </submittedName>
    <submittedName>
        <fullName evidence="5">Ribonuclease P/MRP 30kDa subunit</fullName>
    </submittedName>
</protein>
<dbReference type="InParanoid" id="Q00ZA2"/>
<dbReference type="Proteomes" id="UP000195557">
    <property type="component" value="Unassembled WGS sequence"/>
</dbReference>
<dbReference type="EMBL" id="CAID01000011">
    <property type="protein sequence ID" value="CAL55657.1"/>
    <property type="molecule type" value="Genomic_DNA"/>
</dbReference>
<reference evidence="5" key="3">
    <citation type="submission" date="2017-04" db="EMBL/GenBank/DDBJ databases">
        <title>Population genomics of picophytoplankton unveils novel chromosome hypervariability.</title>
        <authorList>
            <consortium name="DOE Joint Genome Institute"/>
            <person name="Blanc-Mathieu R."/>
            <person name="Krasovec M."/>
            <person name="Hebrard M."/>
            <person name="Yau S."/>
            <person name="Desgranges E."/>
            <person name="Martin J."/>
            <person name="Schackwitz W."/>
            <person name="Kuo A."/>
            <person name="Salin G."/>
            <person name="Donnadieu C."/>
            <person name="Desdevises Y."/>
            <person name="Sanchez-Ferandin S."/>
            <person name="Moreau H."/>
            <person name="Rivals E."/>
            <person name="Grigoriev I.V."/>
            <person name="Grimsley N."/>
            <person name="Eyre-Walker A."/>
            <person name="Piganeau G."/>
        </authorList>
    </citation>
    <scope>NUCLEOTIDE SEQUENCE [LARGE SCALE GENOMIC DNA]</scope>
    <source>
        <strain evidence="5">RCC 1115</strain>
    </source>
</reference>
<keyword evidence="6" id="KW-1185">Reference proteome</keyword>
<dbReference type="SUPFAM" id="SSF89550">
    <property type="entry name" value="PHP domain-like"/>
    <property type="match status" value="1"/>
</dbReference>
<evidence type="ECO:0000313" key="5">
    <source>
        <dbReference type="EMBL" id="OUS43553.1"/>
    </source>
</evidence>
<dbReference type="Proteomes" id="UP000009170">
    <property type="component" value="Unassembled WGS sequence"/>
</dbReference>
<dbReference type="OrthoDB" id="17948at2759"/>
<reference evidence="4 6" key="1">
    <citation type="journal article" date="2006" name="Proc. Natl. Acad. Sci. U.S.A.">
        <title>Genome analysis of the smallest free-living eukaryote Ostreococcus tauri unveils many unique features.</title>
        <authorList>
            <person name="Derelle E."/>
            <person name="Ferraz C."/>
            <person name="Rombauts S."/>
            <person name="Rouze P."/>
            <person name="Worden A.Z."/>
            <person name="Robbens S."/>
            <person name="Partensky F."/>
            <person name="Degroeve S."/>
            <person name="Echeynie S."/>
            <person name="Cooke R."/>
            <person name="Saeys Y."/>
            <person name="Wuyts J."/>
            <person name="Jabbari K."/>
            <person name="Bowler C."/>
            <person name="Panaud O."/>
            <person name="Piegu B."/>
            <person name="Ball S.G."/>
            <person name="Ral J.-P."/>
            <person name="Bouget F.-Y."/>
            <person name="Piganeau G."/>
            <person name="De Baets B."/>
            <person name="Picard A."/>
            <person name="Delseny M."/>
            <person name="Demaille J."/>
            <person name="Van de Peer Y."/>
            <person name="Moreau H."/>
        </authorList>
    </citation>
    <scope>NUCLEOTIDE SEQUENCE [LARGE SCALE GENOMIC DNA]</scope>
    <source>
        <strain evidence="4 6">OTTH0595</strain>
    </source>
</reference>
<evidence type="ECO:0000256" key="1">
    <source>
        <dbReference type="ARBA" id="ARBA00004123"/>
    </source>
</evidence>
<proteinExistence type="inferred from homology"/>
<dbReference type="InterPro" id="IPR016195">
    <property type="entry name" value="Pol/histidinol_Pase-like"/>
</dbReference>
<dbReference type="PANTHER" id="PTHR13031">
    <property type="entry name" value="RIBONUCLEASE P SUBUNIT P30"/>
    <property type="match status" value="1"/>
</dbReference>
<dbReference type="RefSeq" id="XP_003081854.1">
    <property type="nucleotide sequence ID" value="XM_003081806.1"/>
</dbReference>
<dbReference type="Pfam" id="PF01876">
    <property type="entry name" value="RNase_P_p30"/>
    <property type="match status" value="1"/>
</dbReference>
<dbReference type="InterPro" id="IPR002738">
    <property type="entry name" value="RNase_P_p30"/>
</dbReference>
<dbReference type="GeneID" id="9832386"/>
<organism evidence="4 6">
    <name type="scientific">Ostreococcus tauri</name>
    <name type="common">Marine green alga</name>
    <dbReference type="NCBI Taxonomy" id="70448"/>
    <lineage>
        <taxon>Eukaryota</taxon>
        <taxon>Viridiplantae</taxon>
        <taxon>Chlorophyta</taxon>
        <taxon>Mamiellophyceae</taxon>
        <taxon>Mamiellales</taxon>
        <taxon>Bathycoccaceae</taxon>
        <taxon>Ostreococcus</taxon>
    </lineage>
</organism>
<dbReference type="GO" id="GO:0008033">
    <property type="term" value="P:tRNA processing"/>
    <property type="evidence" value="ECO:0007669"/>
    <property type="project" value="UniProtKB-KW"/>
</dbReference>
<accession>A0A454Y0D0</accession>
<reference evidence="4" key="2">
    <citation type="journal article" date="2014" name="BMC Genomics">
        <title>An improved genome of the model marine alga Ostreococcus tauri unfolds by assessing Illumina de novo assemblies.</title>
        <authorList>
            <person name="Blanc-Mathieu R."/>
            <person name="Verhelst B."/>
            <person name="Derelle E."/>
            <person name="Rombauts S."/>
            <person name="Bouget F.Y."/>
            <person name="Carre I."/>
            <person name="Chateau A."/>
            <person name="Eyre-Walker A."/>
            <person name="Grimsley N."/>
            <person name="Moreau H."/>
            <person name="Piegu B."/>
            <person name="Rivals E."/>
            <person name="Schackwitz W."/>
            <person name="Van de Peer Y."/>
            <person name="Piganeau G."/>
        </authorList>
    </citation>
    <scope>NUCLEOTIDE SEQUENCE</scope>
    <source>
        <strain evidence="4">RCC4221</strain>
    </source>
</reference>
<name>Q00ZA2_OSTTA</name>
<dbReference type="AlphaFoldDB" id="Q00ZA2"/>
<dbReference type="Gene3D" id="3.20.20.140">
    <property type="entry name" value="Metal-dependent hydrolases"/>
    <property type="match status" value="1"/>
</dbReference>
<accession>Q00ZA2</accession>
<sequence length="257" mass="27304">MGGAVDLRIKLPTDGDDVGVVRASTFARARALGYRAVAIDGSVDASKGERCRALLERVTANASACKKDAGDGLEIVTRCTIAFAEPGELQGVLGRCSREVGGFDVLALEPTSERAFASACANKHADVIAIRANVRLPYKLSAANVRAAIENKISFELCYGDALRDSTSRMWFFCNASALARATRGGRDRVVLSSGATRGIELRSMHDVVNLATFAGMTESAARAALTTSARSVLSLRARRRDAEATESEVVDRMDAS</sequence>